<gene>
    <name evidence="1" type="ORF">KL86CLO1_13153</name>
</gene>
<dbReference type="AlphaFoldDB" id="A0A212KHH6"/>
<sequence>MISIVVGGQMDKQAIAKLVEQLGQGRVSVSIKSDLDGALAIQTGQAQYYIGACNTGAGGALGLAVGLLGPKLCVSISTPGKVMDEAEIRAQVQEGKRAFGMVVGNVERQLPVLMDALLQANP</sequence>
<dbReference type="Pfam" id="PF10941">
    <property type="entry name" value="DUF2620"/>
    <property type="match status" value="1"/>
</dbReference>
<name>A0A212KHH6_9FIRM</name>
<evidence type="ECO:0008006" key="2">
    <source>
        <dbReference type="Google" id="ProtNLM"/>
    </source>
</evidence>
<dbReference type="EMBL" id="FLUN01000001">
    <property type="protein sequence ID" value="SBW11091.1"/>
    <property type="molecule type" value="Genomic_DNA"/>
</dbReference>
<protein>
    <recommendedName>
        <fullName evidence="2">DUF2620 domain-containing protein</fullName>
    </recommendedName>
</protein>
<organism evidence="1">
    <name type="scientific">uncultured Eubacteriales bacterium</name>
    <dbReference type="NCBI Taxonomy" id="172733"/>
    <lineage>
        <taxon>Bacteria</taxon>
        <taxon>Bacillati</taxon>
        <taxon>Bacillota</taxon>
        <taxon>Clostridia</taxon>
        <taxon>Eubacteriales</taxon>
        <taxon>environmental samples</taxon>
    </lineage>
</organism>
<proteinExistence type="predicted"/>
<dbReference type="InterPro" id="IPR021238">
    <property type="entry name" value="DUF2620"/>
</dbReference>
<accession>A0A212KHH6</accession>
<evidence type="ECO:0000313" key="1">
    <source>
        <dbReference type="EMBL" id="SBW11091.1"/>
    </source>
</evidence>
<reference evidence="1" key="1">
    <citation type="submission" date="2016-04" db="EMBL/GenBank/DDBJ databases">
        <authorList>
            <person name="Evans L.H."/>
            <person name="Alamgir A."/>
            <person name="Owens N."/>
            <person name="Weber N.D."/>
            <person name="Virtaneva K."/>
            <person name="Barbian K."/>
            <person name="Babar A."/>
            <person name="Rosenke K."/>
        </authorList>
    </citation>
    <scope>NUCLEOTIDE SEQUENCE</scope>
    <source>
        <strain evidence="1">86</strain>
    </source>
</reference>